<comment type="caution">
    <text evidence="2">The sequence shown here is derived from an EMBL/GenBank/DDBJ whole genome shotgun (WGS) entry which is preliminary data.</text>
</comment>
<dbReference type="Proteomes" id="UP001501414">
    <property type="component" value="Unassembled WGS sequence"/>
</dbReference>
<dbReference type="RefSeq" id="WP_344023401.1">
    <property type="nucleotide sequence ID" value="NZ_BAAAJK010000013.1"/>
</dbReference>
<feature type="transmembrane region" description="Helical" evidence="1">
    <location>
        <begin position="108"/>
        <end position="129"/>
    </location>
</feature>
<evidence type="ECO:0000256" key="1">
    <source>
        <dbReference type="SAM" id="Phobius"/>
    </source>
</evidence>
<sequence length="159" mass="17152">MTAVAALRREYLRLGVGELAAAAVFAAVAVPVAGRLATGPALAAALAGLLAVLLHAGTYWLLARRRIPGGRMRPREAAAHRAVRATSALLLVLGLAGIALWWPPGPGAALLCLAVWLFGVAEYVNYHLVRLAHPPHRWLDGIRRCRSPRLRRDLQRVRS</sequence>
<keyword evidence="1" id="KW-1133">Transmembrane helix</keyword>
<keyword evidence="1" id="KW-0812">Transmembrane</keyword>
<gene>
    <name evidence="2" type="ORF">GCM10009613_33370</name>
</gene>
<dbReference type="EMBL" id="BAAAJK010000013">
    <property type="protein sequence ID" value="GAA1391261.1"/>
    <property type="molecule type" value="Genomic_DNA"/>
</dbReference>
<evidence type="ECO:0000313" key="2">
    <source>
        <dbReference type="EMBL" id="GAA1391261.1"/>
    </source>
</evidence>
<proteinExistence type="predicted"/>
<feature type="transmembrane region" description="Helical" evidence="1">
    <location>
        <begin position="40"/>
        <end position="62"/>
    </location>
</feature>
<feature type="transmembrane region" description="Helical" evidence="1">
    <location>
        <begin position="12"/>
        <end position="34"/>
    </location>
</feature>
<protein>
    <submittedName>
        <fullName evidence="2">Uncharacterized protein</fullName>
    </submittedName>
</protein>
<name>A0ABN1XVY3_9PSEU</name>
<organism evidence="2 3">
    <name type="scientific">Pseudonocardia kongjuensis</name>
    <dbReference type="NCBI Taxonomy" id="102227"/>
    <lineage>
        <taxon>Bacteria</taxon>
        <taxon>Bacillati</taxon>
        <taxon>Actinomycetota</taxon>
        <taxon>Actinomycetes</taxon>
        <taxon>Pseudonocardiales</taxon>
        <taxon>Pseudonocardiaceae</taxon>
        <taxon>Pseudonocardia</taxon>
    </lineage>
</organism>
<feature type="transmembrane region" description="Helical" evidence="1">
    <location>
        <begin position="82"/>
        <end position="102"/>
    </location>
</feature>
<keyword evidence="3" id="KW-1185">Reference proteome</keyword>
<accession>A0ABN1XVY3</accession>
<evidence type="ECO:0000313" key="3">
    <source>
        <dbReference type="Proteomes" id="UP001501414"/>
    </source>
</evidence>
<reference evidence="2 3" key="1">
    <citation type="journal article" date="2019" name="Int. J. Syst. Evol. Microbiol.">
        <title>The Global Catalogue of Microorganisms (GCM) 10K type strain sequencing project: providing services to taxonomists for standard genome sequencing and annotation.</title>
        <authorList>
            <consortium name="The Broad Institute Genomics Platform"/>
            <consortium name="The Broad Institute Genome Sequencing Center for Infectious Disease"/>
            <person name="Wu L."/>
            <person name="Ma J."/>
        </authorList>
    </citation>
    <scope>NUCLEOTIDE SEQUENCE [LARGE SCALE GENOMIC DNA]</scope>
    <source>
        <strain evidence="2 3">JCM 11896</strain>
    </source>
</reference>
<keyword evidence="1" id="KW-0472">Membrane</keyword>